<dbReference type="InterPro" id="IPR019887">
    <property type="entry name" value="Tscrpt_reg_AsnC/Lrp_C"/>
</dbReference>
<accession>A0ABT5IDE0</accession>
<dbReference type="EMBL" id="JAQQKW010000004">
    <property type="protein sequence ID" value="MDC7694216.1"/>
    <property type="molecule type" value="Genomic_DNA"/>
</dbReference>
<feature type="domain" description="Transcription regulator AsnC/Lrp ligand binding" evidence="1">
    <location>
        <begin position="1"/>
        <end position="55"/>
    </location>
</feature>
<proteinExistence type="predicted"/>
<dbReference type="Pfam" id="PF01037">
    <property type="entry name" value="AsnC_trans_reg"/>
    <property type="match status" value="1"/>
</dbReference>
<sequence>MAKEPNVQQAYSVTGEADFVVIIAAPDTTVYDDLMTHLVGEHVNVKRFSTNVALRIDKRSLTLPMDDLET</sequence>
<dbReference type="SUPFAM" id="SSF54909">
    <property type="entry name" value="Dimeric alpha+beta barrel"/>
    <property type="match status" value="1"/>
</dbReference>
<dbReference type="InterPro" id="IPR011008">
    <property type="entry name" value="Dimeric_a/b-barrel"/>
</dbReference>
<protein>
    <submittedName>
        <fullName evidence="2">Lrp/AsnC ligand binding domain-containing protein</fullName>
    </submittedName>
</protein>
<gene>
    <name evidence="2" type="ORF">PQU94_07965</name>
</gene>
<evidence type="ECO:0000313" key="2">
    <source>
        <dbReference type="EMBL" id="MDC7694216.1"/>
    </source>
</evidence>
<comment type="caution">
    <text evidence="2">The sequence shown here is derived from an EMBL/GenBank/DDBJ whole genome shotgun (WGS) entry which is preliminary data.</text>
</comment>
<dbReference type="Proteomes" id="UP001216595">
    <property type="component" value="Unassembled WGS sequence"/>
</dbReference>
<reference evidence="2 3" key="1">
    <citation type="submission" date="2023-01" db="EMBL/GenBank/DDBJ databases">
        <title>Novel species of the genus Asticcacaulis isolated from rivers.</title>
        <authorList>
            <person name="Lu H."/>
        </authorList>
    </citation>
    <scope>NUCLEOTIDE SEQUENCE [LARGE SCALE GENOMIC DNA]</scope>
    <source>
        <strain evidence="2 3">DXS10W</strain>
    </source>
</reference>
<dbReference type="RefSeq" id="WP_272741196.1">
    <property type="nucleotide sequence ID" value="NZ_JAQQKW010000004.1"/>
</dbReference>
<name>A0ABT5IDE0_9CAUL</name>
<dbReference type="Gene3D" id="3.30.70.920">
    <property type="match status" value="1"/>
</dbReference>
<organism evidence="2 3">
    <name type="scientific">Asticcacaulis currens</name>
    <dbReference type="NCBI Taxonomy" id="2984210"/>
    <lineage>
        <taxon>Bacteria</taxon>
        <taxon>Pseudomonadati</taxon>
        <taxon>Pseudomonadota</taxon>
        <taxon>Alphaproteobacteria</taxon>
        <taxon>Caulobacterales</taxon>
        <taxon>Caulobacteraceae</taxon>
        <taxon>Asticcacaulis</taxon>
    </lineage>
</organism>
<evidence type="ECO:0000313" key="3">
    <source>
        <dbReference type="Proteomes" id="UP001216595"/>
    </source>
</evidence>
<keyword evidence="3" id="KW-1185">Reference proteome</keyword>
<evidence type="ECO:0000259" key="1">
    <source>
        <dbReference type="Pfam" id="PF01037"/>
    </source>
</evidence>